<dbReference type="InterPro" id="IPR023457">
    <property type="entry name" value="Met-tRNA_synth_2"/>
</dbReference>
<feature type="domain" description="Methionyl/Leucyl tRNA synthetase" evidence="8">
    <location>
        <begin position="6"/>
        <end position="147"/>
    </location>
</feature>
<evidence type="ECO:0000313" key="11">
    <source>
        <dbReference type="Proteomes" id="UP001161497"/>
    </source>
</evidence>
<evidence type="ECO:0000259" key="9">
    <source>
        <dbReference type="Pfam" id="PF19303"/>
    </source>
</evidence>
<evidence type="ECO:0000256" key="2">
    <source>
        <dbReference type="ARBA" id="ARBA00022598"/>
    </source>
</evidence>
<dbReference type="RefSeq" id="WP_009062085.1">
    <property type="nucleotide sequence ID" value="NZ_JAHXRZ010000011.1"/>
</dbReference>
<dbReference type="SUPFAM" id="SSF47323">
    <property type="entry name" value="Anticodon-binding domain of a subclass of class I aminoacyl-tRNA synthetases"/>
    <property type="match status" value="1"/>
</dbReference>
<dbReference type="CDD" id="cd00814">
    <property type="entry name" value="MetRS_core"/>
    <property type="match status" value="1"/>
</dbReference>
<evidence type="ECO:0000256" key="7">
    <source>
        <dbReference type="RuleBase" id="RU363039"/>
    </source>
</evidence>
<dbReference type="Pfam" id="PF19303">
    <property type="entry name" value="Anticodon_3"/>
    <property type="match status" value="1"/>
</dbReference>
<dbReference type="InterPro" id="IPR033911">
    <property type="entry name" value="MetRS_core"/>
</dbReference>
<evidence type="ECO:0000256" key="1">
    <source>
        <dbReference type="ARBA" id="ARBA00012838"/>
    </source>
</evidence>
<feature type="domain" description="Methionyl/Leucyl tRNA synthetase" evidence="8">
    <location>
        <begin position="154"/>
        <end position="356"/>
    </location>
</feature>
<accession>A0ABM9IA19</accession>
<dbReference type="EC" id="6.1.1.10" evidence="1"/>
<dbReference type="InterPro" id="IPR014729">
    <property type="entry name" value="Rossmann-like_a/b/a_fold"/>
</dbReference>
<dbReference type="InterPro" id="IPR015413">
    <property type="entry name" value="Methionyl/Leucyl_tRNA_Synth"/>
</dbReference>
<dbReference type="InterPro" id="IPR041872">
    <property type="entry name" value="Anticodon_Met"/>
</dbReference>
<dbReference type="Gene3D" id="1.10.730.10">
    <property type="entry name" value="Isoleucyl-tRNA Synthetase, Domain 1"/>
    <property type="match status" value="1"/>
</dbReference>
<dbReference type="InterPro" id="IPR009080">
    <property type="entry name" value="tRNAsynth_Ia_anticodon-bd"/>
</dbReference>
<evidence type="ECO:0000259" key="8">
    <source>
        <dbReference type="Pfam" id="PF09334"/>
    </source>
</evidence>
<comment type="similarity">
    <text evidence="7">Belongs to the class-I aminoacyl-tRNA synthetase family.</text>
</comment>
<dbReference type="CDD" id="cd07957">
    <property type="entry name" value="Anticodon_Ia_Met"/>
    <property type="match status" value="1"/>
</dbReference>
<keyword evidence="11" id="KW-1185">Reference proteome</keyword>
<keyword evidence="6 7" id="KW-0030">Aminoacyl-tRNA synthetase</keyword>
<dbReference type="PRINTS" id="PR01041">
    <property type="entry name" value="TRNASYNTHMET"/>
</dbReference>
<dbReference type="Proteomes" id="UP001161497">
    <property type="component" value="Chromosome"/>
</dbReference>
<organism evidence="10 11">
    <name type="scientific">Candidatus Methylacidiphilum fumarolicum</name>
    <dbReference type="NCBI Taxonomy" id="591154"/>
    <lineage>
        <taxon>Bacteria</taxon>
        <taxon>Pseudomonadati</taxon>
        <taxon>Verrucomicrobiota</taxon>
        <taxon>Methylacidiphilae</taxon>
        <taxon>Methylacidiphilales</taxon>
        <taxon>Methylacidiphilaceae</taxon>
        <taxon>Methylacidiphilum (ex Ratnadevi et al. 2023)</taxon>
    </lineage>
</organism>
<evidence type="ECO:0000256" key="4">
    <source>
        <dbReference type="ARBA" id="ARBA00022840"/>
    </source>
</evidence>
<dbReference type="PANTHER" id="PTHR43326">
    <property type="entry name" value="METHIONYL-TRNA SYNTHETASE"/>
    <property type="match status" value="1"/>
</dbReference>
<keyword evidence="3 7" id="KW-0547">Nucleotide-binding</keyword>
<evidence type="ECO:0000256" key="5">
    <source>
        <dbReference type="ARBA" id="ARBA00022917"/>
    </source>
</evidence>
<dbReference type="Gene3D" id="3.40.50.620">
    <property type="entry name" value="HUPs"/>
    <property type="match status" value="1"/>
</dbReference>
<dbReference type="GO" id="GO:0004825">
    <property type="term" value="F:methionine-tRNA ligase activity"/>
    <property type="evidence" value="ECO:0007669"/>
    <property type="project" value="UniProtKB-EC"/>
</dbReference>
<dbReference type="EMBL" id="OX458932">
    <property type="protein sequence ID" value="CAI9084495.1"/>
    <property type="molecule type" value="Genomic_DNA"/>
</dbReference>
<evidence type="ECO:0000256" key="3">
    <source>
        <dbReference type="ARBA" id="ARBA00022741"/>
    </source>
</evidence>
<sequence>MPNPFFITTAIDYVNGSPHLGHAYEKILADAIARYHRKKGDSVFFLTGVDEHGQKVQRSAEKENLNVKHFCDIQTEKFVQLWNQLHISYDAFARTTHPSHIQYVREALQKLADKGLIYFKEHEGYYSLRQEQFVTEKDLVNGQWPEIYGEVIKTKEPNYFFKLSLFENWLKAYVHAHEEWLIPKSKRNELLGALEKPLSDLCISRPISRLSWGIPLPFDENYVTYVWFDALLNYVSFARAGSHNWWPAQLHVIGKDILIPAHTIYWPVMLQALELEQPHRFLIHGWWMNRGAKMSKSLGNYIDPIPYIQIYGADALRYYLLREMGLGQDADFTDEKIASRYASDLCNDLGNLVQRITAMIHKYRSGVIPSCSEKLMGEREKDLLNGMLLENYCLYFEKYDISMALQEVWQHMKKLNRYIDTTAPWTLAKNPKESQQLDCILFVCCACLKRYALLIDPVMPKTSDKILSLLNIGKENVPLYHAFYSLDLAGKTIQAPFPLFPRIPQQGNE</sequence>
<keyword evidence="2 7" id="KW-0436">Ligase</keyword>
<evidence type="ECO:0000256" key="6">
    <source>
        <dbReference type="ARBA" id="ARBA00023146"/>
    </source>
</evidence>
<protein>
    <recommendedName>
        <fullName evidence="1">methionine--tRNA ligase</fullName>
        <ecNumber evidence="1">6.1.1.10</ecNumber>
    </recommendedName>
</protein>
<keyword evidence="4 7" id="KW-0067">ATP-binding</keyword>
<name>A0ABM9IA19_9BACT</name>
<dbReference type="Gene3D" id="2.170.220.10">
    <property type="match status" value="1"/>
</dbReference>
<feature type="domain" description="Methionyl-tRNA synthetase anticodon-binding" evidence="9">
    <location>
        <begin position="376"/>
        <end position="505"/>
    </location>
</feature>
<dbReference type="SUPFAM" id="SSF52374">
    <property type="entry name" value="Nucleotidylyl transferase"/>
    <property type="match status" value="1"/>
</dbReference>
<dbReference type="Pfam" id="PF09334">
    <property type="entry name" value="tRNA-synt_1g"/>
    <property type="match status" value="2"/>
</dbReference>
<dbReference type="PANTHER" id="PTHR43326:SF1">
    <property type="entry name" value="METHIONINE--TRNA LIGASE, MITOCHONDRIAL"/>
    <property type="match status" value="1"/>
</dbReference>
<gene>
    <name evidence="10" type="ORF">MFUM_0085</name>
</gene>
<proteinExistence type="inferred from homology"/>
<evidence type="ECO:0000313" key="10">
    <source>
        <dbReference type="EMBL" id="CAI9084495.1"/>
    </source>
</evidence>
<reference evidence="10" key="1">
    <citation type="submission" date="2023-03" db="EMBL/GenBank/DDBJ databases">
        <authorList>
            <person name="Cremers G."/>
            <person name="Picone N."/>
        </authorList>
    </citation>
    <scope>NUCLEOTIDE SEQUENCE</scope>
    <source>
        <strain evidence="10">Sample_alias</strain>
    </source>
</reference>
<keyword evidence="5 7" id="KW-0648">Protein biosynthesis</keyword>